<evidence type="ECO:0000259" key="1">
    <source>
        <dbReference type="Pfam" id="PF07393"/>
    </source>
</evidence>
<dbReference type="AlphaFoldDB" id="A0A166RG66"/>
<dbReference type="OrthoDB" id="5554140at2759"/>
<dbReference type="PANTHER" id="PTHR12100">
    <property type="entry name" value="SEC10"/>
    <property type="match status" value="1"/>
</dbReference>
<dbReference type="STRING" id="436010.A0A166RG66"/>
<dbReference type="GO" id="GO:0000145">
    <property type="term" value="C:exocyst"/>
    <property type="evidence" value="ECO:0007669"/>
    <property type="project" value="TreeGrafter"/>
</dbReference>
<name>A0A166RG66_9AGAM</name>
<dbReference type="GO" id="GO:0006887">
    <property type="term" value="P:exocytosis"/>
    <property type="evidence" value="ECO:0007669"/>
    <property type="project" value="TreeGrafter"/>
</dbReference>
<dbReference type="EMBL" id="KV417504">
    <property type="protein sequence ID" value="KZP28237.1"/>
    <property type="molecule type" value="Genomic_DNA"/>
</dbReference>
<proteinExistence type="predicted"/>
<dbReference type="InterPro" id="IPR009976">
    <property type="entry name" value="Sec10-like"/>
</dbReference>
<gene>
    <name evidence="2" type="ORF">FIBSPDRAFT_729401</name>
</gene>
<protein>
    <recommendedName>
        <fullName evidence="1">Exocyst complex component Sec10-like alpha-helical bundle domain-containing protein</fullName>
    </recommendedName>
</protein>
<dbReference type="GO" id="GO:0006893">
    <property type="term" value="P:Golgi to plasma membrane transport"/>
    <property type="evidence" value="ECO:0007669"/>
    <property type="project" value="TreeGrafter"/>
</dbReference>
<dbReference type="Pfam" id="PF07393">
    <property type="entry name" value="Sec10_HB"/>
    <property type="match status" value="1"/>
</dbReference>
<sequence>MAPHIDRTDFLHPVVREKKRFEDALDDAVAAGLNAGTAVLMQQVEHVVITLTPPRAYYPPDDEPLELGPTRGCRAAIACLEVHCRLLKGSAGKEVLEVFYQEVGIRLIAILHKHIKRQIISLNGGFQVIADLNTYHAFIASLKVPQITSDFSHLKMLGHVYVVEDAKDLAQIVRDVTRYGGAYRPEDIYEFIQRRSDWKKIEKTVDKTMYNLSFKEDCVVC</sequence>
<organism evidence="2 3">
    <name type="scientific">Athelia psychrophila</name>
    <dbReference type="NCBI Taxonomy" id="1759441"/>
    <lineage>
        <taxon>Eukaryota</taxon>
        <taxon>Fungi</taxon>
        <taxon>Dikarya</taxon>
        <taxon>Basidiomycota</taxon>
        <taxon>Agaricomycotina</taxon>
        <taxon>Agaricomycetes</taxon>
        <taxon>Agaricomycetidae</taxon>
        <taxon>Atheliales</taxon>
        <taxon>Atheliaceae</taxon>
        <taxon>Athelia</taxon>
    </lineage>
</organism>
<dbReference type="InterPro" id="IPR048627">
    <property type="entry name" value="Sec10_HB"/>
</dbReference>
<feature type="domain" description="Exocyst complex component Sec10-like alpha-helical bundle" evidence="1">
    <location>
        <begin position="3"/>
        <end position="203"/>
    </location>
</feature>
<evidence type="ECO:0000313" key="3">
    <source>
        <dbReference type="Proteomes" id="UP000076532"/>
    </source>
</evidence>
<keyword evidence="3" id="KW-1185">Reference proteome</keyword>
<dbReference type="Proteomes" id="UP000076532">
    <property type="component" value="Unassembled WGS sequence"/>
</dbReference>
<reference evidence="2 3" key="1">
    <citation type="journal article" date="2016" name="Mol. Biol. Evol.">
        <title>Comparative Genomics of Early-Diverging Mushroom-Forming Fungi Provides Insights into the Origins of Lignocellulose Decay Capabilities.</title>
        <authorList>
            <person name="Nagy L.G."/>
            <person name="Riley R."/>
            <person name="Tritt A."/>
            <person name="Adam C."/>
            <person name="Daum C."/>
            <person name="Floudas D."/>
            <person name="Sun H."/>
            <person name="Yadav J.S."/>
            <person name="Pangilinan J."/>
            <person name="Larsson K.H."/>
            <person name="Matsuura K."/>
            <person name="Barry K."/>
            <person name="Labutti K."/>
            <person name="Kuo R."/>
            <person name="Ohm R.A."/>
            <person name="Bhattacharya S.S."/>
            <person name="Shirouzu T."/>
            <person name="Yoshinaga Y."/>
            <person name="Martin F.M."/>
            <person name="Grigoriev I.V."/>
            <person name="Hibbett D.S."/>
        </authorList>
    </citation>
    <scope>NUCLEOTIDE SEQUENCE [LARGE SCALE GENOMIC DNA]</scope>
    <source>
        <strain evidence="2 3">CBS 109695</strain>
    </source>
</reference>
<evidence type="ECO:0000313" key="2">
    <source>
        <dbReference type="EMBL" id="KZP28237.1"/>
    </source>
</evidence>
<dbReference type="PANTHER" id="PTHR12100:SF1">
    <property type="entry name" value="RECYCLIN-1"/>
    <property type="match status" value="1"/>
</dbReference>
<accession>A0A166RG66</accession>